<evidence type="ECO:0000313" key="1">
    <source>
        <dbReference type="EMBL" id="KAH6935587.1"/>
    </source>
</evidence>
<comment type="caution">
    <text evidence="1">The sequence shown here is derived from an EMBL/GenBank/DDBJ whole genome shotgun (WGS) entry which is preliminary data.</text>
</comment>
<dbReference type="Proteomes" id="UP000821845">
    <property type="component" value="Chromosome 3"/>
</dbReference>
<evidence type="ECO:0000313" key="2">
    <source>
        <dbReference type="Proteomes" id="UP000821845"/>
    </source>
</evidence>
<protein>
    <submittedName>
        <fullName evidence="1">Uncharacterized protein</fullName>
    </submittedName>
</protein>
<dbReference type="EMBL" id="CM023483">
    <property type="protein sequence ID" value="KAH6935587.1"/>
    <property type="molecule type" value="Genomic_DNA"/>
</dbReference>
<keyword evidence="2" id="KW-1185">Reference proteome</keyword>
<gene>
    <name evidence="1" type="ORF">HPB50_006991</name>
</gene>
<sequence length="280" mass="30165">MVAEGFRLNHEAVAVEGVGSPVTYVNVYRLPAYVPGDTLTHALQHYGKVRSVNFCTVASIQNRLNGARVVKMEISRLVPNFPAIQGHCVMFEYRAMRHVCAHCGEYGHMATACSSAYCKRCGTFGRETEGCEEEDKIRSYVAAARGFPPINENAPNREQAREYSSSKAVASTSGLQVWKHRSTPAAKRAPSYWDGERADGSDTADTAPALTVSREDTRESERDTPSAATNSETTGSSESETSSAQSSPNTTAAPHSGLEVQPVPTFAGILNQTCKSHGTG</sequence>
<proteinExistence type="predicted"/>
<name>A0ACB7SR33_HYAAI</name>
<reference evidence="1" key="1">
    <citation type="submission" date="2020-05" db="EMBL/GenBank/DDBJ databases">
        <title>Large-scale comparative analyses of tick genomes elucidate their genetic diversity and vector capacities.</title>
        <authorList>
            <person name="Jia N."/>
            <person name="Wang J."/>
            <person name="Shi W."/>
            <person name="Du L."/>
            <person name="Sun Y."/>
            <person name="Zhan W."/>
            <person name="Jiang J."/>
            <person name="Wang Q."/>
            <person name="Zhang B."/>
            <person name="Ji P."/>
            <person name="Sakyi L.B."/>
            <person name="Cui X."/>
            <person name="Yuan T."/>
            <person name="Jiang B."/>
            <person name="Yang W."/>
            <person name="Lam T.T.-Y."/>
            <person name="Chang Q."/>
            <person name="Ding S."/>
            <person name="Wang X."/>
            <person name="Zhu J."/>
            <person name="Ruan X."/>
            <person name="Zhao L."/>
            <person name="Wei J."/>
            <person name="Que T."/>
            <person name="Du C."/>
            <person name="Cheng J."/>
            <person name="Dai P."/>
            <person name="Han X."/>
            <person name="Huang E."/>
            <person name="Gao Y."/>
            <person name="Liu J."/>
            <person name="Shao H."/>
            <person name="Ye R."/>
            <person name="Li L."/>
            <person name="Wei W."/>
            <person name="Wang X."/>
            <person name="Wang C."/>
            <person name="Yang T."/>
            <person name="Huo Q."/>
            <person name="Li W."/>
            <person name="Guo W."/>
            <person name="Chen H."/>
            <person name="Zhou L."/>
            <person name="Ni X."/>
            <person name="Tian J."/>
            <person name="Zhou Y."/>
            <person name="Sheng Y."/>
            <person name="Liu T."/>
            <person name="Pan Y."/>
            <person name="Xia L."/>
            <person name="Li J."/>
            <person name="Zhao F."/>
            <person name="Cao W."/>
        </authorList>
    </citation>
    <scope>NUCLEOTIDE SEQUENCE</scope>
    <source>
        <strain evidence="1">Hyas-2018</strain>
    </source>
</reference>
<organism evidence="1 2">
    <name type="scientific">Hyalomma asiaticum</name>
    <name type="common">Tick</name>
    <dbReference type="NCBI Taxonomy" id="266040"/>
    <lineage>
        <taxon>Eukaryota</taxon>
        <taxon>Metazoa</taxon>
        <taxon>Ecdysozoa</taxon>
        <taxon>Arthropoda</taxon>
        <taxon>Chelicerata</taxon>
        <taxon>Arachnida</taxon>
        <taxon>Acari</taxon>
        <taxon>Parasitiformes</taxon>
        <taxon>Ixodida</taxon>
        <taxon>Ixodoidea</taxon>
        <taxon>Ixodidae</taxon>
        <taxon>Hyalomminae</taxon>
        <taxon>Hyalomma</taxon>
    </lineage>
</organism>
<accession>A0ACB7SR33</accession>